<dbReference type="InterPro" id="IPR000515">
    <property type="entry name" value="MetI-like"/>
</dbReference>
<evidence type="ECO:0000256" key="3">
    <source>
        <dbReference type="ARBA" id="ARBA00022475"/>
    </source>
</evidence>
<organism evidence="9 10">
    <name type="scientific">Lysinibacillus capsici</name>
    <dbReference type="NCBI Taxonomy" id="2115968"/>
    <lineage>
        <taxon>Bacteria</taxon>
        <taxon>Bacillati</taxon>
        <taxon>Bacillota</taxon>
        <taxon>Bacilli</taxon>
        <taxon>Bacillales</taxon>
        <taxon>Bacillaceae</taxon>
        <taxon>Lysinibacillus</taxon>
    </lineage>
</organism>
<dbReference type="PANTHER" id="PTHR43386:SF1">
    <property type="entry name" value="D,D-DIPEPTIDE TRANSPORT SYSTEM PERMEASE PROTEIN DDPC-RELATED"/>
    <property type="match status" value="1"/>
</dbReference>
<evidence type="ECO:0000313" key="10">
    <source>
        <dbReference type="Proteomes" id="UP001244564"/>
    </source>
</evidence>
<dbReference type="SUPFAM" id="SSF161098">
    <property type="entry name" value="MetI-like"/>
    <property type="match status" value="1"/>
</dbReference>
<keyword evidence="3" id="KW-1003">Cell membrane</keyword>
<dbReference type="Pfam" id="PF00528">
    <property type="entry name" value="BPD_transp_1"/>
    <property type="match status" value="1"/>
</dbReference>
<keyword evidence="6 7" id="KW-0472">Membrane</keyword>
<dbReference type="Proteomes" id="UP001244564">
    <property type="component" value="Chromosome"/>
</dbReference>
<feature type="transmembrane region" description="Helical" evidence="7">
    <location>
        <begin position="138"/>
        <end position="155"/>
    </location>
</feature>
<feature type="transmembrane region" description="Helical" evidence="7">
    <location>
        <begin position="190"/>
        <end position="223"/>
    </location>
</feature>
<evidence type="ECO:0000256" key="4">
    <source>
        <dbReference type="ARBA" id="ARBA00022692"/>
    </source>
</evidence>
<proteinExistence type="inferred from homology"/>
<feature type="transmembrane region" description="Helical" evidence="7">
    <location>
        <begin position="12"/>
        <end position="34"/>
    </location>
</feature>
<dbReference type="PANTHER" id="PTHR43386">
    <property type="entry name" value="OLIGOPEPTIDE TRANSPORT SYSTEM PERMEASE PROTEIN APPC"/>
    <property type="match status" value="1"/>
</dbReference>
<keyword evidence="2 7" id="KW-0813">Transport</keyword>
<keyword evidence="5 7" id="KW-1133">Transmembrane helix</keyword>
<evidence type="ECO:0000256" key="7">
    <source>
        <dbReference type="RuleBase" id="RU363032"/>
    </source>
</evidence>
<dbReference type="InterPro" id="IPR050366">
    <property type="entry name" value="BP-dependent_transpt_permease"/>
</dbReference>
<evidence type="ECO:0000259" key="8">
    <source>
        <dbReference type="PROSITE" id="PS50928"/>
    </source>
</evidence>
<evidence type="ECO:0000313" key="9">
    <source>
        <dbReference type="EMBL" id="WGF39292.1"/>
    </source>
</evidence>
<dbReference type="InterPro" id="IPR035906">
    <property type="entry name" value="MetI-like_sf"/>
</dbReference>
<name>A0ABY8KK43_9BACI</name>
<gene>
    <name evidence="9" type="ORF">QBO96_03235</name>
</gene>
<dbReference type="CDD" id="cd06261">
    <property type="entry name" value="TM_PBP2"/>
    <property type="match status" value="1"/>
</dbReference>
<feature type="domain" description="ABC transmembrane type-1" evidence="8">
    <location>
        <begin position="77"/>
        <end position="262"/>
    </location>
</feature>
<keyword evidence="10" id="KW-1185">Reference proteome</keyword>
<feature type="transmembrane region" description="Helical" evidence="7">
    <location>
        <begin position="77"/>
        <end position="100"/>
    </location>
</feature>
<protein>
    <submittedName>
        <fullName evidence="9">ABC transporter permease subunit</fullName>
    </submittedName>
</protein>
<feature type="transmembrane region" description="Helical" evidence="7">
    <location>
        <begin position="243"/>
        <end position="262"/>
    </location>
</feature>
<evidence type="ECO:0000256" key="6">
    <source>
        <dbReference type="ARBA" id="ARBA00023136"/>
    </source>
</evidence>
<dbReference type="RefSeq" id="WP_227744871.1">
    <property type="nucleotide sequence ID" value="NZ_CP122283.1"/>
</dbReference>
<dbReference type="PROSITE" id="PS50928">
    <property type="entry name" value="ABC_TM1"/>
    <property type="match status" value="1"/>
</dbReference>
<evidence type="ECO:0000256" key="1">
    <source>
        <dbReference type="ARBA" id="ARBA00004651"/>
    </source>
</evidence>
<feature type="transmembrane region" description="Helical" evidence="7">
    <location>
        <begin position="112"/>
        <end position="132"/>
    </location>
</feature>
<sequence>MKFVRTKSGNLTGLISLFLLVITGLLGLLAPILMPHDPFAVDIAKKFSVPSWDYPLGTDHLGRCILSRLLLGIRYSLGSALIIQLVAIVLAILLGAFVALKRGLIDFLFIRLCDILLAFPTLVLAFGLLGILGPSLKNVLIALIFTQLIYYARMIRGLFIGINEKDFVQAARITGTTGIQLIRRHYIPNLLPSIVTIVALDIGKVILEIAGFSFIGLGVQAPIPEWGMMINEGKQYMRQHPELMLYPGLAIILVVLLFNQLANRLKRLD</sequence>
<dbReference type="EMBL" id="CP122283">
    <property type="protein sequence ID" value="WGF39292.1"/>
    <property type="molecule type" value="Genomic_DNA"/>
</dbReference>
<evidence type="ECO:0000256" key="5">
    <source>
        <dbReference type="ARBA" id="ARBA00022989"/>
    </source>
</evidence>
<comment type="similarity">
    <text evidence="7">Belongs to the binding-protein-dependent transport system permease family.</text>
</comment>
<accession>A0ABY8KK43</accession>
<evidence type="ECO:0000256" key="2">
    <source>
        <dbReference type="ARBA" id="ARBA00022448"/>
    </source>
</evidence>
<comment type="subcellular location">
    <subcellularLocation>
        <location evidence="1 7">Cell membrane</location>
        <topology evidence="1 7">Multi-pass membrane protein</topology>
    </subcellularLocation>
</comment>
<dbReference type="Gene3D" id="1.10.3720.10">
    <property type="entry name" value="MetI-like"/>
    <property type="match status" value="1"/>
</dbReference>
<keyword evidence="4 7" id="KW-0812">Transmembrane</keyword>
<reference evidence="9 10" key="1">
    <citation type="submission" date="2023-04" db="EMBL/GenBank/DDBJ databases">
        <title>Genomic of Lysinibacillus capsici TSBLM.</title>
        <authorList>
            <person name="Hu X.S."/>
            <person name="Yu C.H."/>
        </authorList>
    </citation>
    <scope>NUCLEOTIDE SEQUENCE [LARGE SCALE GENOMIC DNA]</scope>
    <source>
        <strain evidence="9 10">TSBLM</strain>
    </source>
</reference>